<dbReference type="Gene3D" id="3.40.630.10">
    <property type="entry name" value="Zn peptidases"/>
    <property type="match status" value="1"/>
</dbReference>
<protein>
    <submittedName>
        <fullName evidence="2">M28 family peptidase</fullName>
    </submittedName>
</protein>
<dbReference type="Proteomes" id="UP001232001">
    <property type="component" value="Chromosome"/>
</dbReference>
<feature type="domain" description="Peptidase M28" evidence="1">
    <location>
        <begin position="88"/>
        <end position="299"/>
    </location>
</feature>
<proteinExistence type="predicted"/>
<name>A0ABY8L3P0_9FLAO</name>
<dbReference type="SUPFAM" id="SSF53187">
    <property type="entry name" value="Zn-dependent exopeptidases"/>
    <property type="match status" value="1"/>
</dbReference>
<keyword evidence="3" id="KW-1185">Reference proteome</keyword>
<evidence type="ECO:0000313" key="3">
    <source>
        <dbReference type="Proteomes" id="UP001232001"/>
    </source>
</evidence>
<dbReference type="RefSeq" id="WP_279650712.1">
    <property type="nucleotide sequence ID" value="NZ_CP122539.1"/>
</dbReference>
<evidence type="ECO:0000259" key="1">
    <source>
        <dbReference type="Pfam" id="PF04389"/>
    </source>
</evidence>
<dbReference type="InterPro" id="IPR045175">
    <property type="entry name" value="M28_fam"/>
</dbReference>
<dbReference type="Pfam" id="PF04389">
    <property type="entry name" value="Peptidase_M28"/>
    <property type="match status" value="1"/>
</dbReference>
<evidence type="ECO:0000313" key="2">
    <source>
        <dbReference type="EMBL" id="WGH74818.1"/>
    </source>
</evidence>
<dbReference type="InterPro" id="IPR007484">
    <property type="entry name" value="Peptidase_M28"/>
</dbReference>
<accession>A0ABY8L3P0</accession>
<reference evidence="2 3" key="1">
    <citation type="submission" date="2023-04" db="EMBL/GenBank/DDBJ databases">
        <title>Tenacibaculum tangerinum sp. nov., isolated from sea tidal flat of South Korea.</title>
        <authorList>
            <person name="Lee S.H."/>
            <person name="Kim J.-J."/>
        </authorList>
    </citation>
    <scope>NUCLEOTIDE SEQUENCE [LARGE SCALE GENOMIC DNA]</scope>
    <source>
        <strain evidence="2 3">GRR-S3-23</strain>
    </source>
</reference>
<organism evidence="2 3">
    <name type="scientific">Tenacibaculum tangerinum</name>
    <dbReference type="NCBI Taxonomy" id="3038772"/>
    <lineage>
        <taxon>Bacteria</taxon>
        <taxon>Pseudomonadati</taxon>
        <taxon>Bacteroidota</taxon>
        <taxon>Flavobacteriia</taxon>
        <taxon>Flavobacteriales</taxon>
        <taxon>Flavobacteriaceae</taxon>
        <taxon>Tenacibaculum</taxon>
    </lineage>
</organism>
<dbReference type="PANTHER" id="PTHR12147">
    <property type="entry name" value="METALLOPEPTIDASE M28 FAMILY MEMBER"/>
    <property type="match status" value="1"/>
</dbReference>
<dbReference type="EMBL" id="CP122539">
    <property type="protein sequence ID" value="WGH74818.1"/>
    <property type="molecule type" value="Genomic_DNA"/>
</dbReference>
<sequence length="311" mass="36111">MKPLLYIILTMFFSYTFSQKRETSNISKGMIHRIKNDLEIITKTPKPRNYQNIETLNYVANYIKDSFKKVCDTVYYQPYSINNNEYKNVIGSVGIKNKERIIIGAHYDVFGDSNGADDNASGIVALLELVRMLSKENLHYRIDFVAYTLEEPPFFRTKQMGSYIHAKNMYDNKTSIKGMICLETIGYYNEQTNSQEYPIKGMSLLYGNKGDFITVVQNSSAGNFSNQVKNLMEEQKFIKTKSYKGSSKVEGVDFSDHLNYWKFNYDAVMITNTAFYRNKNYHTNKDTIETLDLEKISLVIQQLYQTILQIK</sequence>
<gene>
    <name evidence="2" type="ORF">P8625_12090</name>
</gene>
<dbReference type="PANTHER" id="PTHR12147:SF26">
    <property type="entry name" value="PEPTIDASE M28 DOMAIN-CONTAINING PROTEIN"/>
    <property type="match status" value="1"/>
</dbReference>